<name>A0A7H0VAY8_9FLAO</name>
<dbReference type="EMBL" id="CP060139">
    <property type="protein sequence ID" value="QNR22886.1"/>
    <property type="molecule type" value="Genomic_DNA"/>
</dbReference>
<evidence type="ECO:0000259" key="3">
    <source>
        <dbReference type="Pfam" id="PF18962"/>
    </source>
</evidence>
<sequence length="293" mass="32157">MKKIILSAYIVMAACISGQAQCMLDLGPDLYACGTFQGNDTLDLGSQINLQNTVGSLTYTWEAHYFQQLGSTTIELWASDVLDDTTSANPKYTAALDSMQFFLTISDSLGNTCRDSVQVYLSSFVSTLGTIHASIQEGDSIFLNFGSNISGGTGPLSYLWRPNHGLVDSTLANGFWTKPSHSIAYYATVWDTVGCSAVGAPYYYITVNPLSEKELRLADHFKIYPNPSSGVLFIESNLEDVRSFKLISAAGRTVLSLDHLPMQLDLGAYTNGLYWLQVNTAREIFSERLVLQN</sequence>
<evidence type="ECO:0000256" key="2">
    <source>
        <dbReference type="SAM" id="SignalP"/>
    </source>
</evidence>
<keyword evidence="5" id="KW-1185">Reference proteome</keyword>
<evidence type="ECO:0000256" key="1">
    <source>
        <dbReference type="ARBA" id="ARBA00022729"/>
    </source>
</evidence>
<dbReference type="NCBIfam" id="TIGR04183">
    <property type="entry name" value="Por_Secre_tail"/>
    <property type="match status" value="1"/>
</dbReference>
<feature type="signal peptide" evidence="2">
    <location>
        <begin position="1"/>
        <end position="22"/>
    </location>
</feature>
<dbReference type="RefSeq" id="WP_210757454.1">
    <property type="nucleotide sequence ID" value="NZ_CP060139.1"/>
</dbReference>
<evidence type="ECO:0000313" key="4">
    <source>
        <dbReference type="EMBL" id="QNR22886.1"/>
    </source>
</evidence>
<dbReference type="PROSITE" id="PS51257">
    <property type="entry name" value="PROKAR_LIPOPROTEIN"/>
    <property type="match status" value="1"/>
</dbReference>
<dbReference type="InterPro" id="IPR026444">
    <property type="entry name" value="Secre_tail"/>
</dbReference>
<proteinExistence type="predicted"/>
<gene>
    <name evidence="4" type="ORF">H4K34_10905</name>
</gene>
<dbReference type="Proteomes" id="UP000516305">
    <property type="component" value="Chromosome"/>
</dbReference>
<feature type="chain" id="PRO_5028978130" evidence="2">
    <location>
        <begin position="23"/>
        <end position="293"/>
    </location>
</feature>
<organism evidence="4 5">
    <name type="scientific">Croceimicrobium hydrocarbonivorans</name>
    <dbReference type="NCBI Taxonomy" id="2761580"/>
    <lineage>
        <taxon>Bacteria</taxon>
        <taxon>Pseudomonadati</taxon>
        <taxon>Bacteroidota</taxon>
        <taxon>Flavobacteriia</taxon>
        <taxon>Flavobacteriales</taxon>
        <taxon>Owenweeksiaceae</taxon>
        <taxon>Croceimicrobium</taxon>
    </lineage>
</organism>
<dbReference type="KEGG" id="chyd:H4K34_10905"/>
<reference evidence="4 5" key="1">
    <citation type="submission" date="2020-08" db="EMBL/GenBank/DDBJ databases">
        <title>Croceimicrobium hydrocarbonivorans gen. nov., sp. nov., a novel marine bacterium isolated from a bacterial consortium that degrades polyethylene terephthalate.</title>
        <authorList>
            <person name="Liu R."/>
        </authorList>
    </citation>
    <scope>NUCLEOTIDE SEQUENCE [LARGE SCALE GENOMIC DNA]</scope>
    <source>
        <strain evidence="4 5">A20-9</strain>
    </source>
</reference>
<keyword evidence="1 2" id="KW-0732">Signal</keyword>
<feature type="domain" description="Secretion system C-terminal sorting" evidence="3">
    <location>
        <begin position="223"/>
        <end position="289"/>
    </location>
</feature>
<dbReference type="Pfam" id="PF18962">
    <property type="entry name" value="Por_Secre_tail"/>
    <property type="match status" value="1"/>
</dbReference>
<protein>
    <submittedName>
        <fullName evidence="4">T9SS type A sorting domain-containing protein</fullName>
    </submittedName>
</protein>
<accession>A0A7H0VAY8</accession>
<dbReference type="AlphaFoldDB" id="A0A7H0VAY8"/>
<evidence type="ECO:0000313" key="5">
    <source>
        <dbReference type="Proteomes" id="UP000516305"/>
    </source>
</evidence>